<reference evidence="1" key="2">
    <citation type="submission" date="2020-05" db="EMBL/GenBank/DDBJ databases">
        <authorList>
            <person name="Kim H.-S."/>
            <person name="Proctor R.H."/>
            <person name="Brown D.W."/>
        </authorList>
    </citation>
    <scope>NUCLEOTIDE SEQUENCE</scope>
    <source>
        <strain evidence="1">NRRL 22465</strain>
    </source>
</reference>
<dbReference type="EMBL" id="JABEYC010000137">
    <property type="protein sequence ID" value="KAF4982045.1"/>
    <property type="molecule type" value="Genomic_DNA"/>
</dbReference>
<dbReference type="OrthoDB" id="5407417at2759"/>
<keyword evidence="2" id="KW-1185">Reference proteome</keyword>
<dbReference type="Pfam" id="PF16093">
    <property type="entry name" value="PAC4"/>
    <property type="match status" value="1"/>
</dbReference>
<evidence type="ECO:0000313" key="2">
    <source>
        <dbReference type="Proteomes" id="UP000635477"/>
    </source>
</evidence>
<dbReference type="AlphaFoldDB" id="A0A8H4URP6"/>
<dbReference type="InterPro" id="IPR032157">
    <property type="entry name" value="PAC4"/>
</dbReference>
<dbReference type="GO" id="GO:0043248">
    <property type="term" value="P:proteasome assembly"/>
    <property type="evidence" value="ECO:0007669"/>
    <property type="project" value="InterPro"/>
</dbReference>
<gene>
    <name evidence="1" type="ORF">FZEAL_2295</name>
</gene>
<organism evidence="1 2">
    <name type="scientific">Fusarium zealandicum</name>
    <dbReference type="NCBI Taxonomy" id="1053134"/>
    <lineage>
        <taxon>Eukaryota</taxon>
        <taxon>Fungi</taxon>
        <taxon>Dikarya</taxon>
        <taxon>Ascomycota</taxon>
        <taxon>Pezizomycotina</taxon>
        <taxon>Sordariomycetes</taxon>
        <taxon>Hypocreomycetidae</taxon>
        <taxon>Hypocreales</taxon>
        <taxon>Nectriaceae</taxon>
        <taxon>Fusarium</taxon>
        <taxon>Fusarium staphyleae species complex</taxon>
    </lineage>
</organism>
<reference evidence="1" key="1">
    <citation type="journal article" date="2020" name="BMC Genomics">
        <title>Correction to: Identification and distribution of gene clusters required for synthesis of sphingolipid metabolism inhibitors in diverse species of the filamentous fungus Fusarium.</title>
        <authorList>
            <person name="Kim H.S."/>
            <person name="Lohmar J.M."/>
            <person name="Busman M."/>
            <person name="Brown D.W."/>
            <person name="Naumann T.A."/>
            <person name="Divon H.H."/>
            <person name="Lysoe E."/>
            <person name="Uhlig S."/>
            <person name="Proctor R.H."/>
        </authorList>
    </citation>
    <scope>NUCLEOTIDE SEQUENCE</scope>
    <source>
        <strain evidence="1">NRRL 22465</strain>
    </source>
</reference>
<protein>
    <submittedName>
        <fullName evidence="1">Uncharacterized protein</fullName>
    </submittedName>
</protein>
<comment type="caution">
    <text evidence="1">The sequence shown here is derived from an EMBL/GenBank/DDBJ whole genome shotgun (WGS) entry which is preliminary data.</text>
</comment>
<dbReference type="Proteomes" id="UP000635477">
    <property type="component" value="Unassembled WGS sequence"/>
</dbReference>
<name>A0A8H4URP6_9HYPO</name>
<sequence>MATDATELSVPLPRSLDTRIYVRLSTKAKSVVLFLTTASQDELAAPVSMGSFVYALPNRLDPAQPLSTTLYSSESSVEFTTRMAKLLARKTQLPVYVTNSISFANAGLGGTVEEEMEAFKTIVQAVLERLQPLGAKPTAA</sequence>
<accession>A0A8H4URP6</accession>
<dbReference type="Gene3D" id="3.30.230.100">
    <property type="match status" value="1"/>
</dbReference>
<evidence type="ECO:0000313" key="1">
    <source>
        <dbReference type="EMBL" id="KAF4982045.1"/>
    </source>
</evidence>
<proteinExistence type="predicted"/>